<feature type="coiled-coil region" evidence="2">
    <location>
        <begin position="183"/>
        <end position="217"/>
    </location>
</feature>
<keyword evidence="1" id="KW-0862">Zinc</keyword>
<sequence length="558" mass="62915">MASNWSLCGVCDSRQITKSSEVWCSECDEGLCGDCTEHHCNSKATRNHETVSITEYKKLPTNILQIAQVCKIHNEKLELFCRKHDCPCCKKCVKSHNDCKGLTDINELIKNVKTSNAFYEIEQTLLEVVDNMNLIITNRKDNLTLLKKKKSGIEEGIKQTRTKINKYLDKLQDDLMNELIATEQKESSKIQKLLTTLKQKEKEITEFKANIANIKQHASELQTFLAMKQIEKDIAVEEKFIQSIIKTDTMNQVIISCQINNYIQQLTASGQKFGEINVSSDLCNLSIQKRKHKQAQIIVALPTRDIDNLILTLQKRINTGFSEVQGCSMLPDGRMVLACNRQDKIRVLKYDGSKDFEINNIGPTFDVVFIGDDSIAVTSFISEKINIIDMKNNKVKKTISIRSINTGIAYKDNNLFCCGYKNGLQMINLSDESTTNVINNIPSSIAYVTTFGDKLFYTNCDNDSVTCCDYHGNIVWTFCDTSVLSSPLGISVDNDGNVFVVGWNTDNVVVITPDGQRHRQLLSSRDGLSGPSVLHYDQSNDKLLVVNMLDKAFLFDVK</sequence>
<protein>
    <recommendedName>
        <fullName evidence="3">B box-type domain-containing protein</fullName>
    </recommendedName>
</protein>
<dbReference type="OrthoDB" id="10316708at2759"/>
<dbReference type="SMART" id="SM00336">
    <property type="entry name" value="BBOX"/>
    <property type="match status" value="2"/>
</dbReference>
<dbReference type="Gene3D" id="2.40.10.500">
    <property type="match status" value="1"/>
</dbReference>
<dbReference type="Gene3D" id="2.130.10.10">
    <property type="entry name" value="YVTN repeat-like/Quinoprotein amine dehydrogenase"/>
    <property type="match status" value="1"/>
</dbReference>
<organism evidence="4 5">
    <name type="scientific">Mytilus coruscus</name>
    <name type="common">Sea mussel</name>
    <dbReference type="NCBI Taxonomy" id="42192"/>
    <lineage>
        <taxon>Eukaryota</taxon>
        <taxon>Metazoa</taxon>
        <taxon>Spiralia</taxon>
        <taxon>Lophotrochozoa</taxon>
        <taxon>Mollusca</taxon>
        <taxon>Bivalvia</taxon>
        <taxon>Autobranchia</taxon>
        <taxon>Pteriomorphia</taxon>
        <taxon>Mytilida</taxon>
        <taxon>Mytiloidea</taxon>
        <taxon>Mytilidae</taxon>
        <taxon>Mytilinae</taxon>
        <taxon>Mytilus</taxon>
    </lineage>
</organism>
<evidence type="ECO:0000313" key="5">
    <source>
        <dbReference type="Proteomes" id="UP000507470"/>
    </source>
</evidence>
<reference evidence="4 5" key="1">
    <citation type="submission" date="2020-06" db="EMBL/GenBank/DDBJ databases">
        <authorList>
            <person name="Li R."/>
            <person name="Bekaert M."/>
        </authorList>
    </citation>
    <scope>NUCLEOTIDE SEQUENCE [LARGE SCALE GENOMIC DNA]</scope>
    <source>
        <strain evidence="5">wild</strain>
    </source>
</reference>
<dbReference type="CDD" id="cd19757">
    <property type="entry name" value="Bbox1"/>
    <property type="match status" value="1"/>
</dbReference>
<keyword evidence="2" id="KW-0175">Coiled coil</keyword>
<dbReference type="AlphaFoldDB" id="A0A6J8CRV8"/>
<keyword evidence="1" id="KW-0863">Zinc-finger</keyword>
<dbReference type="InterPro" id="IPR015943">
    <property type="entry name" value="WD40/YVTN_repeat-like_dom_sf"/>
</dbReference>
<dbReference type="PANTHER" id="PTHR25462:SF296">
    <property type="entry name" value="MEIOTIC P26, ISOFORM F"/>
    <property type="match status" value="1"/>
</dbReference>
<accession>A0A6J8CRV8</accession>
<proteinExistence type="predicted"/>
<name>A0A6J8CRV8_MYTCO</name>
<dbReference type="InterPro" id="IPR000315">
    <property type="entry name" value="Znf_B-box"/>
</dbReference>
<evidence type="ECO:0000256" key="1">
    <source>
        <dbReference type="PROSITE-ProRule" id="PRU00024"/>
    </source>
</evidence>
<dbReference type="EMBL" id="CACVKT020005699">
    <property type="protein sequence ID" value="CAC5397610.1"/>
    <property type="molecule type" value="Genomic_DNA"/>
</dbReference>
<dbReference type="Gene3D" id="3.30.160.60">
    <property type="entry name" value="Classic Zinc Finger"/>
    <property type="match status" value="1"/>
</dbReference>
<evidence type="ECO:0000313" key="4">
    <source>
        <dbReference type="EMBL" id="CAC5397610.1"/>
    </source>
</evidence>
<keyword evidence="1" id="KW-0479">Metal-binding</keyword>
<dbReference type="SUPFAM" id="SSF75011">
    <property type="entry name" value="3-carboxy-cis,cis-mucoante lactonizing enzyme"/>
    <property type="match status" value="1"/>
</dbReference>
<keyword evidence="5" id="KW-1185">Reference proteome</keyword>
<evidence type="ECO:0000259" key="3">
    <source>
        <dbReference type="PROSITE" id="PS50119"/>
    </source>
</evidence>
<dbReference type="PANTHER" id="PTHR25462">
    <property type="entry name" value="BONUS, ISOFORM C-RELATED"/>
    <property type="match status" value="1"/>
</dbReference>
<dbReference type="PROSITE" id="PS50119">
    <property type="entry name" value="ZF_BBOX"/>
    <property type="match status" value="1"/>
</dbReference>
<feature type="domain" description="B box-type" evidence="3">
    <location>
        <begin position="10"/>
        <end position="53"/>
    </location>
</feature>
<evidence type="ECO:0000256" key="2">
    <source>
        <dbReference type="SAM" id="Coils"/>
    </source>
</evidence>
<dbReference type="Proteomes" id="UP000507470">
    <property type="component" value="Unassembled WGS sequence"/>
</dbReference>
<gene>
    <name evidence="4" type="ORF">MCOR_32036</name>
</gene>
<dbReference type="GO" id="GO:0008270">
    <property type="term" value="F:zinc ion binding"/>
    <property type="evidence" value="ECO:0007669"/>
    <property type="project" value="UniProtKB-KW"/>
</dbReference>
<dbReference type="InterPro" id="IPR047153">
    <property type="entry name" value="TRIM45/56/19-like"/>
</dbReference>